<reference evidence="6" key="2">
    <citation type="submission" date="2025-08" db="UniProtKB">
        <authorList>
            <consortium name="Ensembl"/>
        </authorList>
    </citation>
    <scope>IDENTIFICATION</scope>
</reference>
<feature type="domain" description="Ig-like" evidence="5">
    <location>
        <begin position="814"/>
        <end position="863"/>
    </location>
</feature>
<dbReference type="Gene3D" id="2.60.40.10">
    <property type="entry name" value="Immunoglobulins"/>
    <property type="match status" value="9"/>
</dbReference>
<feature type="domain" description="Ig-like" evidence="5">
    <location>
        <begin position="645"/>
        <end position="710"/>
    </location>
</feature>
<dbReference type="Ensembl" id="ENSENLT00000043036.1">
    <property type="protein sequence ID" value="ENSENLP00000041953.1"/>
    <property type="gene ID" value="ENSENLG00000017958.1"/>
</dbReference>
<dbReference type="PROSITE" id="PS50835">
    <property type="entry name" value="IG_LIKE"/>
    <property type="match status" value="9"/>
</dbReference>
<keyword evidence="4" id="KW-0393">Immunoglobulin domain</keyword>
<evidence type="ECO:0000256" key="3">
    <source>
        <dbReference type="ARBA" id="ARBA00023180"/>
    </source>
</evidence>
<dbReference type="Pfam" id="PF00047">
    <property type="entry name" value="ig"/>
    <property type="match status" value="1"/>
</dbReference>
<feature type="domain" description="Ig-like" evidence="5">
    <location>
        <begin position="545"/>
        <end position="642"/>
    </location>
</feature>
<evidence type="ECO:0000313" key="6">
    <source>
        <dbReference type="Ensembl" id="ENSENLP00000041953.1"/>
    </source>
</evidence>
<dbReference type="PANTHER" id="PTHR44337:SF20">
    <property type="entry name" value="CARCINOEMBRYONIC ANTIGEN-RELATED CELL ADHESION MOLECULE 5-RELATED"/>
    <property type="match status" value="1"/>
</dbReference>
<keyword evidence="3" id="KW-0325">Glycoprotein</keyword>
<dbReference type="InterPro" id="IPR003598">
    <property type="entry name" value="Ig_sub2"/>
</dbReference>
<evidence type="ECO:0000313" key="7">
    <source>
        <dbReference type="Proteomes" id="UP000472264"/>
    </source>
</evidence>
<dbReference type="InParanoid" id="A0A665WDA3"/>
<name>A0A665WDA3_ECHNA</name>
<evidence type="ECO:0000256" key="4">
    <source>
        <dbReference type="ARBA" id="ARBA00023319"/>
    </source>
</evidence>
<keyword evidence="1" id="KW-0732">Signal</keyword>
<dbReference type="SMART" id="SM00408">
    <property type="entry name" value="IGc2"/>
    <property type="match status" value="8"/>
</dbReference>
<feature type="domain" description="Ig-like" evidence="5">
    <location>
        <begin position="303"/>
        <end position="377"/>
    </location>
</feature>
<dbReference type="InterPro" id="IPR036179">
    <property type="entry name" value="Ig-like_dom_sf"/>
</dbReference>
<dbReference type="Proteomes" id="UP000472264">
    <property type="component" value="Chromosome 6"/>
</dbReference>
<reference evidence="6" key="1">
    <citation type="submission" date="2021-04" db="EMBL/GenBank/DDBJ databases">
        <authorList>
            <consortium name="Wellcome Sanger Institute Data Sharing"/>
        </authorList>
    </citation>
    <scope>NUCLEOTIDE SEQUENCE [LARGE SCALE GENOMIC DNA]</scope>
</reference>
<proteinExistence type="predicted"/>
<sequence length="863" mass="94360">CCALFWHRLKLDLRHDCSLWFGLDGFILCHCEPVGRVILTASSRDLVEFSSVRLSCSVSSGSSVSFLWLNSSSEVTASDRVQLTDGNANLTIVSVTRYDRGPYKCDAFNALSHGSSDPLLLSISFGPENTLLAKSPSQENYLEGSNIRLSCSAVSNPAALFYWLLNGSLLSDTGPEFRLINVQMSQSGNYSCQAFNNQTMIIQTSQPSFISVLIYAVTPSTKQPVEGNSVNLTCDAAGSIFIRKWKKNGADLALTDNMKLHDEGRVLCFQPLNKTDNGTYSCMISNPLSSVEAEYIMIVNYGPENVQITGPSQITLNETLTLTCSADSTPSATYIWKLNETETLSVSAVFKKNITDFSDSGRYICEATNNITRRTVTAAHYLTVTLSSQGTSMSIADISDIFPSKLRVTGFLRGFQVQLTDGNANLTIVNVTRYDRGPYKCDALNAPSHVNLLSFLCFNQLSVGPENTLLTKSPSQENYLEGSNIRLSCSAVSNPAALFYWLLNGSLLSDTGPEFRLINVQLSQSGNYSCQAFNNQTMIIQTSQPSFISVLKNITDYAVTSSTKQPVEGNSVNLTCDAAGSIFIRKWKKNGADLALTDNMKLHDEGRVLCFQPLNKTDNGTYSCMISNPLSSVEAEYIMIVNYGPENVQITGPSQITLNETLTLTCSADSTPSATYIWKLNETETLSVSALSQSGDYSCQAFNNQTMIIQTSQPSFISVLKNITDYAVTASTKQPIEGNSVNLTCDAAGSIFIRKWKKNGADLAFTDNMKLHDEGRVLCFQPLTKTDNGTYSCMISNPLSSVEAEYIMIVNYGPENVQITGPSQITLNETLTLTCSADSTPSATYIWKLNETETLSVSAEKHH</sequence>
<organism evidence="6 7">
    <name type="scientific">Echeneis naucrates</name>
    <name type="common">Live sharksucker</name>
    <dbReference type="NCBI Taxonomy" id="173247"/>
    <lineage>
        <taxon>Eukaryota</taxon>
        <taxon>Metazoa</taxon>
        <taxon>Chordata</taxon>
        <taxon>Craniata</taxon>
        <taxon>Vertebrata</taxon>
        <taxon>Euteleostomi</taxon>
        <taxon>Actinopterygii</taxon>
        <taxon>Neopterygii</taxon>
        <taxon>Teleostei</taxon>
        <taxon>Neoteleostei</taxon>
        <taxon>Acanthomorphata</taxon>
        <taxon>Carangaria</taxon>
        <taxon>Carangiformes</taxon>
        <taxon>Echeneidae</taxon>
        <taxon>Echeneis</taxon>
    </lineage>
</organism>
<keyword evidence="7" id="KW-1185">Reference proteome</keyword>
<dbReference type="PANTHER" id="PTHR44337">
    <property type="entry name" value="CARCINOEMBRYONIC ANTIGEN-RELATED CELL ADHESION MOLECULE 8"/>
    <property type="match status" value="1"/>
</dbReference>
<evidence type="ECO:0000259" key="5">
    <source>
        <dbReference type="PROSITE" id="PS50835"/>
    </source>
</evidence>
<feature type="domain" description="Ig-like" evidence="5">
    <location>
        <begin position="207"/>
        <end position="300"/>
    </location>
</feature>
<dbReference type="SMART" id="SM00409">
    <property type="entry name" value="IG"/>
    <property type="match status" value="8"/>
</dbReference>
<evidence type="ECO:0000256" key="1">
    <source>
        <dbReference type="ARBA" id="ARBA00022729"/>
    </source>
</evidence>
<protein>
    <recommendedName>
        <fullName evidence="5">Ig-like domain-containing protein</fullName>
    </recommendedName>
</protein>
<dbReference type="Pfam" id="PF13927">
    <property type="entry name" value="Ig_3"/>
    <property type="match status" value="3"/>
</dbReference>
<dbReference type="Pfam" id="PF13895">
    <property type="entry name" value="Ig_2"/>
    <property type="match status" value="1"/>
</dbReference>
<accession>A0A665WDA3</accession>
<dbReference type="AlphaFoldDB" id="A0A665WDA3"/>
<dbReference type="InterPro" id="IPR003599">
    <property type="entry name" value="Ig_sub"/>
</dbReference>
<dbReference type="InterPro" id="IPR013098">
    <property type="entry name" value="Ig_I-set"/>
</dbReference>
<feature type="domain" description="Ig-like" evidence="5">
    <location>
        <begin position="714"/>
        <end position="811"/>
    </location>
</feature>
<feature type="domain" description="Ig-like" evidence="5">
    <location>
        <begin position="33"/>
        <end position="122"/>
    </location>
</feature>
<dbReference type="InterPro" id="IPR007110">
    <property type="entry name" value="Ig-like_dom"/>
</dbReference>
<feature type="domain" description="Ig-like" evidence="5">
    <location>
        <begin position="465"/>
        <end position="541"/>
    </location>
</feature>
<dbReference type="Pfam" id="PF07679">
    <property type="entry name" value="I-set"/>
    <property type="match status" value="2"/>
</dbReference>
<dbReference type="InterPro" id="IPR052598">
    <property type="entry name" value="IgSF_CEA-related"/>
</dbReference>
<feature type="domain" description="Ig-like" evidence="5">
    <location>
        <begin position="127"/>
        <end position="203"/>
    </location>
</feature>
<evidence type="ECO:0000256" key="2">
    <source>
        <dbReference type="ARBA" id="ARBA00023157"/>
    </source>
</evidence>
<keyword evidence="2" id="KW-1015">Disulfide bond</keyword>
<dbReference type="InterPro" id="IPR013783">
    <property type="entry name" value="Ig-like_fold"/>
</dbReference>
<dbReference type="InterPro" id="IPR013151">
    <property type="entry name" value="Immunoglobulin_dom"/>
</dbReference>
<dbReference type="SUPFAM" id="SSF48726">
    <property type="entry name" value="Immunoglobulin"/>
    <property type="match status" value="8"/>
</dbReference>
<reference evidence="6" key="3">
    <citation type="submission" date="2025-09" db="UniProtKB">
        <authorList>
            <consortium name="Ensembl"/>
        </authorList>
    </citation>
    <scope>IDENTIFICATION</scope>
</reference>